<feature type="transmembrane region" description="Helical" evidence="2">
    <location>
        <begin position="93"/>
        <end position="120"/>
    </location>
</feature>
<dbReference type="GO" id="GO:0016747">
    <property type="term" value="F:acyltransferase activity, transferring groups other than amino-acyl groups"/>
    <property type="evidence" value="ECO:0007669"/>
    <property type="project" value="InterPro"/>
</dbReference>
<sequence>MQTRPSKPNLKSLTGLRFLAMLPVFLTHAAFEGVFTDADASWGFLNVMGTSGYLAVSFFFVLSGFVITWSVRPGDTARAFWRRRFFRVFPNHVTSWALALVLVLTVGTGIGLLPSVTQLFLLQSWVPDPAYTDTGNSVSWSLAVDVVFYGLFPALLALVNRIAPKRLWYWVIGTAVAAAVVPAVGLAALPDTPEMPLSGVSESQYWFAYFLPLFRMLECFLGMLMARIVLTGVWIRLPVLPAVVLVVLAYWAAQQMPYLYRLSAVTVLPVALLTAAVAVADAEGRGTPFGNRVMVWFGELSFAFYLLHNLVLKYGHLLLGHTEVDGEQVGRTWDVPGGVAVIAGGFLVSVLLAWLLHNGVEKPAMRRWSRPRKARTTAAAGGSSRPADAVPAGEVLAP</sequence>
<name>A0A401VYT1_STREY</name>
<dbReference type="InterPro" id="IPR002656">
    <property type="entry name" value="Acyl_transf_3_dom"/>
</dbReference>
<feature type="transmembrane region" description="Helical" evidence="2">
    <location>
        <begin position="335"/>
        <end position="356"/>
    </location>
</feature>
<keyword evidence="2" id="KW-1133">Transmembrane helix</keyword>
<dbReference type="RefSeq" id="WP_125053642.1">
    <property type="nucleotide sequence ID" value="NZ_BHZD01000001.1"/>
</dbReference>
<feature type="transmembrane region" description="Helical" evidence="2">
    <location>
        <begin position="258"/>
        <end position="281"/>
    </location>
</feature>
<organism evidence="4 5">
    <name type="scientific">Streptomyces paromomycinus</name>
    <name type="common">Streptomyces rimosus subsp. paromomycinus</name>
    <dbReference type="NCBI Taxonomy" id="92743"/>
    <lineage>
        <taxon>Bacteria</taxon>
        <taxon>Bacillati</taxon>
        <taxon>Actinomycetota</taxon>
        <taxon>Actinomycetes</taxon>
        <taxon>Kitasatosporales</taxon>
        <taxon>Streptomycetaceae</taxon>
        <taxon>Streptomyces</taxon>
    </lineage>
</organism>
<protein>
    <submittedName>
        <fullName evidence="4">Acyltransferase</fullName>
    </submittedName>
</protein>
<keyword evidence="5" id="KW-1185">Reference proteome</keyword>
<feature type="transmembrane region" description="Helical" evidence="2">
    <location>
        <begin position="293"/>
        <end position="315"/>
    </location>
</feature>
<keyword evidence="2" id="KW-0812">Transmembrane</keyword>
<feature type="transmembrane region" description="Helical" evidence="2">
    <location>
        <begin position="51"/>
        <end position="72"/>
    </location>
</feature>
<comment type="caution">
    <text evidence="4">The sequence shown here is derived from an EMBL/GenBank/DDBJ whole genome shotgun (WGS) entry which is preliminary data.</text>
</comment>
<evidence type="ECO:0000256" key="1">
    <source>
        <dbReference type="SAM" id="MobiDB-lite"/>
    </source>
</evidence>
<proteinExistence type="predicted"/>
<dbReference type="AlphaFoldDB" id="A0A401VYT1"/>
<dbReference type="Proteomes" id="UP000286746">
    <property type="component" value="Unassembled WGS sequence"/>
</dbReference>
<evidence type="ECO:0000313" key="4">
    <source>
        <dbReference type="EMBL" id="GCD42229.1"/>
    </source>
</evidence>
<evidence type="ECO:0000256" key="2">
    <source>
        <dbReference type="SAM" id="Phobius"/>
    </source>
</evidence>
<feature type="compositionally biased region" description="Basic residues" evidence="1">
    <location>
        <begin position="366"/>
        <end position="375"/>
    </location>
</feature>
<keyword evidence="2" id="KW-0472">Membrane</keyword>
<dbReference type="InterPro" id="IPR050879">
    <property type="entry name" value="Acyltransferase_3"/>
</dbReference>
<feature type="transmembrane region" description="Helical" evidence="2">
    <location>
        <begin position="12"/>
        <end position="31"/>
    </location>
</feature>
<dbReference type="Pfam" id="PF01757">
    <property type="entry name" value="Acyl_transf_3"/>
    <property type="match status" value="1"/>
</dbReference>
<feature type="transmembrane region" description="Helical" evidence="2">
    <location>
        <begin position="206"/>
        <end position="226"/>
    </location>
</feature>
<gene>
    <name evidence="4" type="ORF">GKJPGBOP_01888</name>
</gene>
<evidence type="ECO:0000313" key="5">
    <source>
        <dbReference type="Proteomes" id="UP000286746"/>
    </source>
</evidence>
<reference evidence="4 5" key="1">
    <citation type="submission" date="2018-11" db="EMBL/GenBank/DDBJ databases">
        <title>Whole genome sequence of Streptomyces paromomycinus NBRC 15454(T).</title>
        <authorList>
            <person name="Komaki H."/>
            <person name="Tamura T."/>
        </authorList>
    </citation>
    <scope>NUCLEOTIDE SEQUENCE [LARGE SCALE GENOMIC DNA]</scope>
    <source>
        <strain evidence="4 5">NBRC 15454</strain>
    </source>
</reference>
<feature type="transmembrane region" description="Helical" evidence="2">
    <location>
        <begin position="167"/>
        <end position="186"/>
    </location>
</feature>
<keyword evidence="4" id="KW-0012">Acyltransferase</keyword>
<accession>A0A401VYT1</accession>
<feature type="transmembrane region" description="Helical" evidence="2">
    <location>
        <begin position="233"/>
        <end position="252"/>
    </location>
</feature>
<feature type="region of interest" description="Disordered" evidence="1">
    <location>
        <begin position="366"/>
        <end position="398"/>
    </location>
</feature>
<feature type="transmembrane region" description="Helical" evidence="2">
    <location>
        <begin position="140"/>
        <end position="160"/>
    </location>
</feature>
<dbReference type="PANTHER" id="PTHR23028">
    <property type="entry name" value="ACETYLTRANSFERASE"/>
    <property type="match status" value="1"/>
</dbReference>
<evidence type="ECO:0000259" key="3">
    <source>
        <dbReference type="Pfam" id="PF01757"/>
    </source>
</evidence>
<keyword evidence="4" id="KW-0808">Transferase</keyword>
<dbReference type="EMBL" id="BHZD01000001">
    <property type="protein sequence ID" value="GCD42229.1"/>
    <property type="molecule type" value="Genomic_DNA"/>
</dbReference>
<feature type="domain" description="Acyltransferase 3" evidence="3">
    <location>
        <begin position="11"/>
        <end position="356"/>
    </location>
</feature>